<sequence length="439" mass="49371">MPTSRRTFFRQSGAAVAGALTLPDFLPATYARPLETADMGLKSAAEWAQEEDFWAWVKSEYTVSPTLLNLNNGGVCPQPKVVQDAHIRFYQYANEAPSYYMWRIMDQGRETLREKLADLAGCSAEEIAINRNATEGLNTVIFGLNMKAGDEVVLTKQDYPNMLNAWKQREKRDGVKLVYLNLDLPSENDDTIVEQFVKAFTPRTKVVHITHIVNWVGQVLPVRKIADEAHKRGIEVIADGAHSFALFDFKIPDLGADYYATSLHKWLCAPFGSGMLYIRQNKIRNVWALLSNTEPDGPDIRKFESLGTRSFASEMAIGTAIDFHNSIGTARKFARAHYLKNYWMERVRELPGVKIHTSLKPEYAGAVALFSIDGMKSGEVESQLLSKYKIHTSPIDWENIHGVRVTPHVYHTPKDLDRLVAAITAIAEKQLVAGKQKKS</sequence>
<dbReference type="Pfam" id="PF00266">
    <property type="entry name" value="Aminotran_5"/>
    <property type="match status" value="1"/>
</dbReference>
<keyword evidence="3" id="KW-0032">Aminotransferase</keyword>
<keyword evidence="1" id="KW-0663">Pyridoxal phosphate</keyword>
<evidence type="ECO:0000313" key="4">
    <source>
        <dbReference type="Proteomes" id="UP000033054"/>
    </source>
</evidence>
<dbReference type="Proteomes" id="UP000033054">
    <property type="component" value="Chromosome"/>
</dbReference>
<name>A0A0E3ZUR9_9BACT</name>
<dbReference type="OrthoDB" id="9804366at2"/>
<dbReference type="SUPFAM" id="SSF53383">
    <property type="entry name" value="PLP-dependent transferases"/>
    <property type="match status" value="1"/>
</dbReference>
<dbReference type="PATRIC" id="fig|1379870.5.peg.2440"/>
<dbReference type="InterPro" id="IPR015422">
    <property type="entry name" value="PyrdxlP-dep_Trfase_small"/>
</dbReference>
<protein>
    <submittedName>
        <fullName evidence="3">Aminotransferase V</fullName>
    </submittedName>
</protein>
<dbReference type="RefSeq" id="WP_046573878.1">
    <property type="nucleotide sequence ID" value="NZ_CP010429.1"/>
</dbReference>
<keyword evidence="3" id="KW-0808">Transferase</keyword>
<keyword evidence="4" id="KW-1185">Reference proteome</keyword>
<dbReference type="EMBL" id="CP010429">
    <property type="protein sequence ID" value="AKD55385.1"/>
    <property type="molecule type" value="Genomic_DNA"/>
</dbReference>
<dbReference type="PROSITE" id="PS51318">
    <property type="entry name" value="TAT"/>
    <property type="match status" value="1"/>
</dbReference>
<reference evidence="3 4" key="1">
    <citation type="journal article" date="2014" name="Curr. Microbiol.">
        <title>Spirosoma radiotolerans sp. nov., a gamma-radiation-resistant bacterium isolated from gamma ray-irradiated soil.</title>
        <authorList>
            <person name="Lee J.J."/>
            <person name="Srinivasan S."/>
            <person name="Lim S."/>
            <person name="Joe M."/>
            <person name="Im S."/>
            <person name="Bae S.I."/>
            <person name="Park K.R."/>
            <person name="Han J.H."/>
            <person name="Park S.H."/>
            <person name="Joo B.M."/>
            <person name="Park S.J."/>
            <person name="Kim M.K."/>
        </authorList>
    </citation>
    <scope>NUCLEOTIDE SEQUENCE [LARGE SCALE GENOMIC DNA]</scope>
    <source>
        <strain evidence="3 4">DG5A</strain>
    </source>
</reference>
<dbReference type="InterPro" id="IPR015424">
    <property type="entry name" value="PyrdxlP-dep_Trfase"/>
</dbReference>
<dbReference type="KEGG" id="srd:SD10_11220"/>
<dbReference type="InterPro" id="IPR000192">
    <property type="entry name" value="Aminotrans_V_dom"/>
</dbReference>
<dbReference type="STRING" id="1379870.SD10_11220"/>
<dbReference type="Gene3D" id="3.40.640.10">
    <property type="entry name" value="Type I PLP-dependent aspartate aminotransferase-like (Major domain)"/>
    <property type="match status" value="1"/>
</dbReference>
<dbReference type="PANTHER" id="PTHR43092">
    <property type="entry name" value="L-CYSTEINE DESULFHYDRASE"/>
    <property type="match status" value="1"/>
</dbReference>
<accession>A0A0E3ZUR9</accession>
<dbReference type="GO" id="GO:0008483">
    <property type="term" value="F:transaminase activity"/>
    <property type="evidence" value="ECO:0007669"/>
    <property type="project" value="UniProtKB-KW"/>
</dbReference>
<evidence type="ECO:0000259" key="2">
    <source>
        <dbReference type="Pfam" id="PF00266"/>
    </source>
</evidence>
<gene>
    <name evidence="3" type="ORF">SD10_11220</name>
</gene>
<feature type="domain" description="Aminotransferase class V" evidence="2">
    <location>
        <begin position="72"/>
        <end position="392"/>
    </location>
</feature>
<dbReference type="InterPro" id="IPR006311">
    <property type="entry name" value="TAT_signal"/>
</dbReference>
<evidence type="ECO:0000256" key="1">
    <source>
        <dbReference type="ARBA" id="ARBA00022898"/>
    </source>
</evidence>
<dbReference type="PANTHER" id="PTHR43092:SF6">
    <property type="entry name" value="BLR1280 PROTEIN"/>
    <property type="match status" value="1"/>
</dbReference>
<proteinExistence type="predicted"/>
<dbReference type="Gene3D" id="3.90.1150.10">
    <property type="entry name" value="Aspartate Aminotransferase, domain 1"/>
    <property type="match status" value="1"/>
</dbReference>
<dbReference type="InterPro" id="IPR015421">
    <property type="entry name" value="PyrdxlP-dep_Trfase_major"/>
</dbReference>
<dbReference type="HOGENOM" id="CLU_003433_3_3_10"/>
<evidence type="ECO:0000313" key="3">
    <source>
        <dbReference type="EMBL" id="AKD55385.1"/>
    </source>
</evidence>
<organism evidence="3 4">
    <name type="scientific">Spirosoma radiotolerans</name>
    <dbReference type="NCBI Taxonomy" id="1379870"/>
    <lineage>
        <taxon>Bacteria</taxon>
        <taxon>Pseudomonadati</taxon>
        <taxon>Bacteroidota</taxon>
        <taxon>Cytophagia</taxon>
        <taxon>Cytophagales</taxon>
        <taxon>Cytophagaceae</taxon>
        <taxon>Spirosoma</taxon>
    </lineage>
</organism>
<dbReference type="AlphaFoldDB" id="A0A0E3ZUR9"/>